<accession>A0A9Q0RWT5</accession>
<proteinExistence type="predicted"/>
<evidence type="ECO:0000313" key="1">
    <source>
        <dbReference type="EMBL" id="KAJ6635367.1"/>
    </source>
</evidence>
<reference evidence="1" key="1">
    <citation type="submission" date="2022-07" db="EMBL/GenBank/DDBJ databases">
        <authorList>
            <person name="Trinca V."/>
            <person name="Uliana J.V.C."/>
            <person name="Torres T.T."/>
            <person name="Ward R.J."/>
            <person name="Monesi N."/>
        </authorList>
    </citation>
    <scope>NUCLEOTIDE SEQUENCE</scope>
    <source>
        <strain evidence="1">HSMRA1968</strain>
        <tissue evidence="1">Whole embryos</tissue>
    </source>
</reference>
<gene>
    <name evidence="1" type="ORF">Bhyg_13952</name>
</gene>
<dbReference type="EMBL" id="WJQU01000004">
    <property type="protein sequence ID" value="KAJ6635367.1"/>
    <property type="molecule type" value="Genomic_DNA"/>
</dbReference>
<keyword evidence="2" id="KW-1185">Reference proteome</keyword>
<sequence>MIRHSWTVPYLLRQAIGLRQALEPFKNCRRRLASNLFLPPAADTGLKTTADAKSSGTAYYCKKLIPPLLTLT</sequence>
<protein>
    <submittedName>
        <fullName evidence="1">Uncharacterized protein</fullName>
    </submittedName>
</protein>
<dbReference type="Proteomes" id="UP001151699">
    <property type="component" value="Chromosome C"/>
</dbReference>
<comment type="caution">
    <text evidence="1">The sequence shown here is derived from an EMBL/GenBank/DDBJ whole genome shotgun (WGS) entry which is preliminary data.</text>
</comment>
<dbReference type="AlphaFoldDB" id="A0A9Q0RWT5"/>
<evidence type="ECO:0000313" key="2">
    <source>
        <dbReference type="Proteomes" id="UP001151699"/>
    </source>
</evidence>
<organism evidence="1 2">
    <name type="scientific">Pseudolycoriella hygida</name>
    <dbReference type="NCBI Taxonomy" id="35572"/>
    <lineage>
        <taxon>Eukaryota</taxon>
        <taxon>Metazoa</taxon>
        <taxon>Ecdysozoa</taxon>
        <taxon>Arthropoda</taxon>
        <taxon>Hexapoda</taxon>
        <taxon>Insecta</taxon>
        <taxon>Pterygota</taxon>
        <taxon>Neoptera</taxon>
        <taxon>Endopterygota</taxon>
        <taxon>Diptera</taxon>
        <taxon>Nematocera</taxon>
        <taxon>Sciaroidea</taxon>
        <taxon>Sciaridae</taxon>
        <taxon>Pseudolycoriella</taxon>
    </lineage>
</organism>
<feature type="non-terminal residue" evidence="1">
    <location>
        <position position="1"/>
    </location>
</feature>
<name>A0A9Q0RWT5_9DIPT</name>